<accession>A0A8J4EHX2</accession>
<dbReference type="Proteomes" id="UP000635606">
    <property type="component" value="Unassembled WGS sequence"/>
</dbReference>
<feature type="domain" description="Carboxymuconolactone decarboxylase-like" evidence="1">
    <location>
        <begin position="28"/>
        <end position="104"/>
    </location>
</feature>
<sequence>MAQGLPTTAKADLEDLLQAMTDDGGPVSEALARLNATALTGSGLDERTALLTRLAALVALDASPASYLVHLRLAEDAGIDPATIRAVLVELAPLVGTARIISAADKAVRAASSI</sequence>
<reference evidence="2" key="1">
    <citation type="submission" date="2021-01" db="EMBL/GenBank/DDBJ databases">
        <title>Whole genome shotgun sequence of Virgisporangium ochraceum NBRC 16418.</title>
        <authorList>
            <person name="Komaki H."/>
            <person name="Tamura T."/>
        </authorList>
    </citation>
    <scope>NUCLEOTIDE SEQUENCE</scope>
    <source>
        <strain evidence="2">NBRC 16418</strain>
    </source>
</reference>
<proteinExistence type="predicted"/>
<dbReference type="Gene3D" id="1.20.1290.10">
    <property type="entry name" value="AhpD-like"/>
    <property type="match status" value="1"/>
</dbReference>
<dbReference type="RefSeq" id="WP_239160782.1">
    <property type="nucleotide sequence ID" value="NZ_BOPH01000102.1"/>
</dbReference>
<comment type="caution">
    <text evidence="2">The sequence shown here is derived from an EMBL/GenBank/DDBJ whole genome shotgun (WGS) entry which is preliminary data.</text>
</comment>
<evidence type="ECO:0000259" key="1">
    <source>
        <dbReference type="Pfam" id="PF02627"/>
    </source>
</evidence>
<gene>
    <name evidence="2" type="ORF">Voc01_075440</name>
</gene>
<dbReference type="InterPro" id="IPR029032">
    <property type="entry name" value="AhpD-like"/>
</dbReference>
<dbReference type="GO" id="GO:0051920">
    <property type="term" value="F:peroxiredoxin activity"/>
    <property type="evidence" value="ECO:0007669"/>
    <property type="project" value="InterPro"/>
</dbReference>
<dbReference type="InterPro" id="IPR003779">
    <property type="entry name" value="CMD-like"/>
</dbReference>
<dbReference type="AlphaFoldDB" id="A0A8J4EHX2"/>
<dbReference type="EMBL" id="BOPH01000102">
    <property type="protein sequence ID" value="GIJ72627.1"/>
    <property type="molecule type" value="Genomic_DNA"/>
</dbReference>
<dbReference type="SUPFAM" id="SSF69118">
    <property type="entry name" value="AhpD-like"/>
    <property type="match status" value="1"/>
</dbReference>
<dbReference type="Pfam" id="PF02627">
    <property type="entry name" value="CMD"/>
    <property type="match status" value="1"/>
</dbReference>
<evidence type="ECO:0000313" key="2">
    <source>
        <dbReference type="EMBL" id="GIJ72627.1"/>
    </source>
</evidence>
<keyword evidence="3" id="KW-1185">Reference proteome</keyword>
<protein>
    <recommendedName>
        <fullName evidence="1">Carboxymuconolactone decarboxylase-like domain-containing protein</fullName>
    </recommendedName>
</protein>
<name>A0A8J4EHX2_9ACTN</name>
<organism evidence="2 3">
    <name type="scientific">Virgisporangium ochraceum</name>
    <dbReference type="NCBI Taxonomy" id="65505"/>
    <lineage>
        <taxon>Bacteria</taxon>
        <taxon>Bacillati</taxon>
        <taxon>Actinomycetota</taxon>
        <taxon>Actinomycetes</taxon>
        <taxon>Micromonosporales</taxon>
        <taxon>Micromonosporaceae</taxon>
        <taxon>Virgisporangium</taxon>
    </lineage>
</organism>
<evidence type="ECO:0000313" key="3">
    <source>
        <dbReference type="Proteomes" id="UP000635606"/>
    </source>
</evidence>